<evidence type="ECO:0000259" key="1">
    <source>
        <dbReference type="PROSITE" id="PS51704"/>
    </source>
</evidence>
<dbReference type="Proteomes" id="UP000280344">
    <property type="component" value="Chromosome"/>
</dbReference>
<evidence type="ECO:0000313" key="2">
    <source>
        <dbReference type="EMBL" id="AZQ77122.1"/>
    </source>
</evidence>
<gene>
    <name evidence="2" type="ORF">EJ997_07045</name>
</gene>
<dbReference type="GO" id="GO:0006629">
    <property type="term" value="P:lipid metabolic process"/>
    <property type="evidence" value="ECO:0007669"/>
    <property type="project" value="InterPro"/>
</dbReference>
<feature type="domain" description="GP-PDE" evidence="1">
    <location>
        <begin position="10"/>
        <end position="252"/>
    </location>
</feature>
<dbReference type="GO" id="GO:0008081">
    <property type="term" value="F:phosphoric diester hydrolase activity"/>
    <property type="evidence" value="ECO:0007669"/>
    <property type="project" value="InterPro"/>
</dbReference>
<keyword evidence="3" id="KW-1185">Reference proteome</keyword>
<proteinExistence type="predicted"/>
<dbReference type="InterPro" id="IPR030395">
    <property type="entry name" value="GP_PDE_dom"/>
</dbReference>
<dbReference type="PANTHER" id="PTHR46211:SF14">
    <property type="entry name" value="GLYCEROPHOSPHODIESTER PHOSPHODIESTERASE"/>
    <property type="match status" value="1"/>
</dbReference>
<dbReference type="CDD" id="cd08561">
    <property type="entry name" value="GDPD_cytoplasmic_ScUgpQ2_like"/>
    <property type="match status" value="1"/>
</dbReference>
<dbReference type="InterPro" id="IPR017946">
    <property type="entry name" value="PLC-like_Pdiesterase_TIM-brl"/>
</dbReference>
<protein>
    <submittedName>
        <fullName evidence="2">Glycerophosphodiester phosphodiesterase</fullName>
    </submittedName>
</protein>
<dbReference type="EMBL" id="CP034593">
    <property type="protein sequence ID" value="AZQ77122.1"/>
    <property type="molecule type" value="Genomic_DNA"/>
</dbReference>
<dbReference type="RefSeq" id="WP_126703927.1">
    <property type="nucleotide sequence ID" value="NZ_CP034593.1"/>
</dbReference>
<accession>A0A3S9PXU0</accession>
<dbReference type="SUPFAM" id="SSF51695">
    <property type="entry name" value="PLC-like phosphodiesterases"/>
    <property type="match status" value="1"/>
</dbReference>
<organism evidence="2 3">
    <name type="scientific">Flaviflexus ciconiae</name>
    <dbReference type="NCBI Taxonomy" id="2496867"/>
    <lineage>
        <taxon>Bacteria</taxon>
        <taxon>Bacillati</taxon>
        <taxon>Actinomycetota</taxon>
        <taxon>Actinomycetes</taxon>
        <taxon>Actinomycetales</taxon>
        <taxon>Actinomycetaceae</taxon>
        <taxon>Flaviflexus</taxon>
    </lineage>
</organism>
<dbReference type="Pfam" id="PF03009">
    <property type="entry name" value="GDPD"/>
    <property type="match status" value="1"/>
</dbReference>
<reference evidence="2 3" key="1">
    <citation type="submission" date="2018-12" db="EMBL/GenBank/DDBJ databases">
        <title>Complete genome sequence of Flaviflexus sp. H23T48.</title>
        <authorList>
            <person name="Bae J.-W."/>
            <person name="Lee J.-Y."/>
        </authorList>
    </citation>
    <scope>NUCLEOTIDE SEQUENCE [LARGE SCALE GENOMIC DNA]</scope>
    <source>
        <strain evidence="2 3">H23T48</strain>
    </source>
</reference>
<dbReference type="KEGG" id="flh:EJ997_07045"/>
<name>A0A3S9PXU0_9ACTO</name>
<dbReference type="Gene3D" id="3.20.20.190">
    <property type="entry name" value="Phosphatidylinositol (PI) phosphodiesterase"/>
    <property type="match status" value="1"/>
</dbReference>
<evidence type="ECO:0000313" key="3">
    <source>
        <dbReference type="Proteomes" id="UP000280344"/>
    </source>
</evidence>
<dbReference type="AlphaFoldDB" id="A0A3S9PXU0"/>
<dbReference type="PANTHER" id="PTHR46211">
    <property type="entry name" value="GLYCEROPHOSPHORYL DIESTER PHOSPHODIESTERASE"/>
    <property type="match status" value="1"/>
</dbReference>
<sequence>MRSWKRTDKPIVLAHRGGADEYPENSVQAFEGMRAQGFNYIETDAQTTSDGVLILIHDPLLDRTTNGSGEISQVSWAEVSQLRDESGHAPMTVKAALDGFPDIDFNIDAKVDGTVEPMIELLRCSDYLDQVLVASFSEKRLRRIRTAVPGVATSLGTSGVARLVLASILPSFLSDLVMKAVPGPSDGAACVQMPMNFHGVRILSKKLIDIAHGHGLAVHIWTINEVKDMIEILDMGADGIITDRPSLAKELIENRDKQAQEP</sequence>
<dbReference type="OrthoDB" id="5241788at2"/>
<dbReference type="PROSITE" id="PS51704">
    <property type="entry name" value="GP_PDE"/>
    <property type="match status" value="1"/>
</dbReference>